<organism evidence="9 11">
    <name type="scientific">Streptomyces carminius</name>
    <dbReference type="NCBI Taxonomy" id="2665496"/>
    <lineage>
        <taxon>Bacteria</taxon>
        <taxon>Bacillati</taxon>
        <taxon>Actinomycetota</taxon>
        <taxon>Actinomycetes</taxon>
        <taxon>Kitasatosporales</taxon>
        <taxon>Streptomycetaceae</taxon>
        <taxon>Streptomyces</taxon>
    </lineage>
</organism>
<keyword evidence="2" id="KW-0902">Two-component regulatory system</keyword>
<gene>
    <name evidence="10" type="ORF">CUT44_01500</name>
    <name evidence="9" type="ORF">CUT44_09760</name>
</gene>
<dbReference type="InterPro" id="IPR001867">
    <property type="entry name" value="OmpR/PhoB-type_DNA-bd"/>
</dbReference>
<evidence type="ECO:0000313" key="10">
    <source>
        <dbReference type="EMBL" id="PJF01787.1"/>
    </source>
</evidence>
<evidence type="ECO:0000256" key="1">
    <source>
        <dbReference type="ARBA" id="ARBA00005820"/>
    </source>
</evidence>
<dbReference type="InterPro" id="IPR005158">
    <property type="entry name" value="BTAD"/>
</dbReference>
<dbReference type="Gene3D" id="1.10.10.10">
    <property type="entry name" value="Winged helix-like DNA-binding domain superfamily/Winged helix DNA-binding domain"/>
    <property type="match status" value="1"/>
</dbReference>
<keyword evidence="11" id="KW-1185">Reference proteome</keyword>
<reference evidence="9 11" key="1">
    <citation type="submission" date="2017-11" db="EMBL/GenBank/DDBJ databases">
        <title>Streptomyces carmine sp. nov., a novel actinomycete isolated from Sophora alopecuroides in Xinjiang, China.</title>
        <authorList>
            <person name="Wang Y."/>
            <person name="Luo X."/>
            <person name="Wan C."/>
            <person name="Zhang L."/>
        </authorList>
    </citation>
    <scope>NUCLEOTIDE SEQUENCE [LARGE SCALE GENOMIC DNA]</scope>
    <source>
        <strain evidence="9 11">TRM SA0054</strain>
    </source>
</reference>
<sequence length="286" mass="30844">MRIPEGGTGLQDAEGLSSCTAGTPRPHPAGARTPSPAGRAAGAEVEIRCFGGLRVTVRGVLVDCGAVRPKARSLLRLLALRAGESVHRDTLLAALWPDLYHEAGVRNLQVTVSRLRSLLDAGAARGADTLLPRNEHSYGLAVGREFVSDVREFDRLADCLRASDEGLVEERIAGLRAALRWYGGELLPEEGASEWVAWERRRLREQAARLWAALAEYELRRARVCASATAAERALALDPYLDAAWRTLVAARERVGDAAAAEHTRRAYGRTLRSLGVESGPGAAGR</sequence>
<evidence type="ECO:0000256" key="4">
    <source>
        <dbReference type="ARBA" id="ARBA00023125"/>
    </source>
</evidence>
<dbReference type="Proteomes" id="UP000230407">
    <property type="component" value="Unassembled WGS sequence"/>
</dbReference>
<dbReference type="InterPro" id="IPR011990">
    <property type="entry name" value="TPR-like_helical_dom_sf"/>
</dbReference>
<evidence type="ECO:0000313" key="11">
    <source>
        <dbReference type="Proteomes" id="UP000230407"/>
    </source>
</evidence>
<name>A0A2M8M185_9ACTN</name>
<evidence type="ECO:0000259" key="8">
    <source>
        <dbReference type="SMART" id="SM01043"/>
    </source>
</evidence>
<evidence type="ECO:0008006" key="12">
    <source>
        <dbReference type="Google" id="ProtNLM"/>
    </source>
</evidence>
<dbReference type="Pfam" id="PF03704">
    <property type="entry name" value="BTAD"/>
    <property type="match status" value="1"/>
</dbReference>
<accession>A0A2M8M185</accession>
<protein>
    <recommendedName>
        <fullName evidence="12">OmpR/PhoB-type domain-containing protein</fullName>
    </recommendedName>
</protein>
<dbReference type="GO" id="GO:0006355">
    <property type="term" value="P:regulation of DNA-templated transcription"/>
    <property type="evidence" value="ECO:0007669"/>
    <property type="project" value="InterPro"/>
</dbReference>
<evidence type="ECO:0000313" key="9">
    <source>
        <dbReference type="EMBL" id="PJE97961.1"/>
    </source>
</evidence>
<dbReference type="InterPro" id="IPR016032">
    <property type="entry name" value="Sig_transdc_resp-reg_C-effctor"/>
</dbReference>
<dbReference type="Pfam" id="PF00486">
    <property type="entry name" value="Trans_reg_C"/>
    <property type="match status" value="1"/>
</dbReference>
<dbReference type="SMART" id="SM01043">
    <property type="entry name" value="BTAD"/>
    <property type="match status" value="1"/>
</dbReference>
<dbReference type="PANTHER" id="PTHR35807">
    <property type="entry name" value="TRANSCRIPTIONAL REGULATOR REDD-RELATED"/>
    <property type="match status" value="1"/>
</dbReference>
<dbReference type="GO" id="GO:0000160">
    <property type="term" value="P:phosphorelay signal transduction system"/>
    <property type="evidence" value="ECO:0007669"/>
    <property type="project" value="UniProtKB-KW"/>
</dbReference>
<dbReference type="SUPFAM" id="SSF46894">
    <property type="entry name" value="C-terminal effector domain of the bipartite response regulators"/>
    <property type="match status" value="1"/>
</dbReference>
<dbReference type="SMART" id="SM00862">
    <property type="entry name" value="Trans_reg_C"/>
    <property type="match status" value="1"/>
</dbReference>
<comment type="similarity">
    <text evidence="1">Belongs to the AfsR/DnrI/RedD regulatory family.</text>
</comment>
<dbReference type="AlphaFoldDB" id="A0A2M8M185"/>
<dbReference type="EMBL" id="PGGW01000008">
    <property type="protein sequence ID" value="PJF01787.1"/>
    <property type="molecule type" value="Genomic_DNA"/>
</dbReference>
<feature type="domain" description="Bacterial transcriptional activator" evidence="8">
    <location>
        <begin position="148"/>
        <end position="286"/>
    </location>
</feature>
<evidence type="ECO:0000256" key="5">
    <source>
        <dbReference type="ARBA" id="ARBA00023163"/>
    </source>
</evidence>
<dbReference type="Gene3D" id="1.25.40.10">
    <property type="entry name" value="Tetratricopeptide repeat domain"/>
    <property type="match status" value="1"/>
</dbReference>
<dbReference type="SUPFAM" id="SSF48452">
    <property type="entry name" value="TPR-like"/>
    <property type="match status" value="1"/>
</dbReference>
<dbReference type="InterPro" id="IPR036388">
    <property type="entry name" value="WH-like_DNA-bd_sf"/>
</dbReference>
<keyword evidence="4" id="KW-0238">DNA-binding</keyword>
<evidence type="ECO:0000256" key="3">
    <source>
        <dbReference type="ARBA" id="ARBA00023015"/>
    </source>
</evidence>
<dbReference type="InterPro" id="IPR051677">
    <property type="entry name" value="AfsR-DnrI-RedD_regulator"/>
</dbReference>
<evidence type="ECO:0000256" key="6">
    <source>
        <dbReference type="SAM" id="MobiDB-lite"/>
    </source>
</evidence>
<proteinExistence type="inferred from homology"/>
<dbReference type="EMBL" id="PGGW01000038">
    <property type="protein sequence ID" value="PJE97961.1"/>
    <property type="molecule type" value="Genomic_DNA"/>
</dbReference>
<dbReference type="RefSeq" id="WP_100200249.1">
    <property type="nucleotide sequence ID" value="NZ_PGGW01000008.1"/>
</dbReference>
<comment type="caution">
    <text evidence="9">The sequence shown here is derived from an EMBL/GenBank/DDBJ whole genome shotgun (WGS) entry which is preliminary data.</text>
</comment>
<dbReference type="PANTHER" id="PTHR35807:SF1">
    <property type="entry name" value="TRANSCRIPTIONAL REGULATOR REDD"/>
    <property type="match status" value="1"/>
</dbReference>
<keyword evidence="3" id="KW-0805">Transcription regulation</keyword>
<feature type="domain" description="OmpR/PhoB-type" evidence="7">
    <location>
        <begin position="59"/>
        <end position="142"/>
    </location>
</feature>
<feature type="region of interest" description="Disordered" evidence="6">
    <location>
        <begin position="1"/>
        <end position="38"/>
    </location>
</feature>
<dbReference type="GO" id="GO:0003677">
    <property type="term" value="F:DNA binding"/>
    <property type="evidence" value="ECO:0007669"/>
    <property type="project" value="UniProtKB-KW"/>
</dbReference>
<evidence type="ECO:0000259" key="7">
    <source>
        <dbReference type="SMART" id="SM00862"/>
    </source>
</evidence>
<evidence type="ECO:0000256" key="2">
    <source>
        <dbReference type="ARBA" id="ARBA00023012"/>
    </source>
</evidence>
<keyword evidence="5" id="KW-0804">Transcription</keyword>